<dbReference type="SUPFAM" id="SSF51126">
    <property type="entry name" value="Pectin lyase-like"/>
    <property type="match status" value="1"/>
</dbReference>
<dbReference type="InterPro" id="IPR011050">
    <property type="entry name" value="Pectin_lyase_fold/virulence"/>
</dbReference>
<evidence type="ECO:0008006" key="3">
    <source>
        <dbReference type="Google" id="ProtNLM"/>
    </source>
</evidence>
<protein>
    <recommendedName>
        <fullName evidence="3">Right handed beta helix domain-containing protein</fullName>
    </recommendedName>
</protein>
<dbReference type="Gene3D" id="2.160.20.10">
    <property type="entry name" value="Single-stranded right-handed beta-helix, Pectin lyase-like"/>
    <property type="match status" value="1"/>
</dbReference>
<dbReference type="AlphaFoldDB" id="A0A0B7HMN2"/>
<evidence type="ECO:0000313" key="1">
    <source>
        <dbReference type="EMBL" id="CEN40540.1"/>
    </source>
</evidence>
<proteinExistence type="predicted"/>
<dbReference type="Proteomes" id="UP000038083">
    <property type="component" value="Unassembled WGS sequence"/>
</dbReference>
<sequence length="546" mass="60269">MKIANNILKRIDFNDGIDINYKEIVNYFDGTPMSDDKCDGLVYRKSQDGKYFKRAFDSTLQQNLVKKSMAEFRAITPSEILMLKIGIYKGVEVRGYYQENDTPKPIIYSLSTTPNPDDGGSIIVVDNNDKFEHKFISLIDARYFGANENQEDNSIFINKALALELPVHITGIFKIASTVFVNSNQFLIGSGVSNNRDLLPKSYLLKTGSFIGVELNGRNNGLKDFHLQSSSQSNLYDGILVRSARPVLDNVSSHNNGGDGIRIGDVKRSKESVRPNCNLFSLNNIYAVNNAGWGVHISDGEDNTHQDCNSGVFMLADLRNNTLGGLFINKANDNTLINISCQNNKGIGIVCAGRGNTIINCYTENNHTSEPVLSNKKDVHLTSSSVRNRFLFYYSGQVHDRVFDEGTSNFIIGTHSRIGHFFNNGINSNRLRLTGELSGVWNAYIPSNKRNLILELSGTSSNGEVEIKTQNKGKAKLSVDGEIVAETKLKIGGDTQGVEMLSGEEPDPNGVYTAPLGSIYIVTGNASGVTKRLWMRHSGDSWVALF</sequence>
<organism evidence="1 2">
    <name type="scientific">Capnocytophaga cynodegmi</name>
    <dbReference type="NCBI Taxonomy" id="28189"/>
    <lineage>
        <taxon>Bacteria</taxon>
        <taxon>Pseudomonadati</taxon>
        <taxon>Bacteroidota</taxon>
        <taxon>Flavobacteriia</taxon>
        <taxon>Flavobacteriales</taxon>
        <taxon>Flavobacteriaceae</taxon>
        <taxon>Capnocytophaga</taxon>
    </lineage>
</organism>
<dbReference type="InterPro" id="IPR012334">
    <property type="entry name" value="Pectin_lyas_fold"/>
</dbReference>
<accession>A0A0B7HMN2</accession>
<dbReference type="EMBL" id="CDOG01000038">
    <property type="protein sequence ID" value="CEN40540.1"/>
    <property type="molecule type" value="Genomic_DNA"/>
</dbReference>
<evidence type="ECO:0000313" key="2">
    <source>
        <dbReference type="Proteomes" id="UP000038083"/>
    </source>
</evidence>
<reference evidence="1 2" key="1">
    <citation type="submission" date="2015-01" db="EMBL/GenBank/DDBJ databases">
        <authorList>
            <person name="Xiang T."/>
            <person name="Song Y."/>
            <person name="Huang L."/>
            <person name="Wang B."/>
            <person name="Wu P."/>
        </authorList>
    </citation>
    <scope>NUCLEOTIDE SEQUENCE [LARGE SCALE GENOMIC DNA]</scope>
    <source>
        <strain evidence="1 2">Ccy74</strain>
    </source>
</reference>
<name>A0A0B7HMN2_9FLAO</name>
<gene>
    <name evidence="1" type="ORF">CCYN74_430018</name>
</gene>